<gene>
    <name evidence="1" type="ORF">QGM71_10280</name>
</gene>
<name>A0ABU6KEY4_9BACI</name>
<dbReference type="EMBL" id="JARZFX010000004">
    <property type="protein sequence ID" value="MEC5423877.1"/>
    <property type="molecule type" value="Genomic_DNA"/>
</dbReference>
<evidence type="ECO:0000313" key="1">
    <source>
        <dbReference type="EMBL" id="MEC5423877.1"/>
    </source>
</evidence>
<sequence>MRKKPYNVVEGFDLTDGEDPTTPPRFSYEQCGGEMYPKFYKGYMARNIIIGSSLAMEIYSCRKKSHSCIF</sequence>
<keyword evidence="2" id="KW-1185">Reference proteome</keyword>
<dbReference type="Proteomes" id="UP001335737">
    <property type="component" value="Unassembled WGS sequence"/>
</dbReference>
<evidence type="ECO:0000313" key="2">
    <source>
        <dbReference type="Proteomes" id="UP001335737"/>
    </source>
</evidence>
<accession>A0ABU6KEY4</accession>
<protein>
    <submittedName>
        <fullName evidence="1">Uncharacterized protein</fullName>
    </submittedName>
</protein>
<reference evidence="1 2" key="1">
    <citation type="journal article" date="2024" name="Int. J. Syst. Evol. Microbiol.">
        <title>Virgibacillus tibetensis sp. nov., isolated from salt lake on the Tibetan Plateau of China.</title>
        <authorList>
            <person name="Phurbu D."/>
            <person name="Liu Z.-X."/>
            <person name="Wang R."/>
            <person name="Zheng Y.-Y."/>
            <person name="Liu H.-C."/>
            <person name="Zhou Y.-G."/>
            <person name="Yu Y.-J."/>
            <person name="Li A.-H."/>
        </authorList>
    </citation>
    <scope>NUCLEOTIDE SEQUENCE [LARGE SCALE GENOMIC DNA]</scope>
    <source>
        <strain evidence="1 2">C22-A2</strain>
    </source>
</reference>
<organism evidence="1 2">
    <name type="scientific">Virgibacillus tibetensis</name>
    <dbReference type="NCBI Taxonomy" id="3042313"/>
    <lineage>
        <taxon>Bacteria</taxon>
        <taxon>Bacillati</taxon>
        <taxon>Bacillota</taxon>
        <taxon>Bacilli</taxon>
        <taxon>Bacillales</taxon>
        <taxon>Bacillaceae</taxon>
        <taxon>Virgibacillus</taxon>
    </lineage>
</organism>
<proteinExistence type="predicted"/>
<comment type="caution">
    <text evidence="1">The sequence shown here is derived from an EMBL/GenBank/DDBJ whole genome shotgun (WGS) entry which is preliminary data.</text>
</comment>